<dbReference type="AlphaFoldDB" id="A0AAE4WGH1"/>
<evidence type="ECO:0000313" key="2">
    <source>
        <dbReference type="Proteomes" id="UP000436692"/>
    </source>
</evidence>
<organism evidence="1 2">
    <name type="scientific">Agrobacterium vitis</name>
    <name type="common">Rhizobium vitis</name>
    <dbReference type="NCBI Taxonomy" id="373"/>
    <lineage>
        <taxon>Bacteria</taxon>
        <taxon>Pseudomonadati</taxon>
        <taxon>Pseudomonadota</taxon>
        <taxon>Alphaproteobacteria</taxon>
        <taxon>Hyphomicrobiales</taxon>
        <taxon>Rhizobiaceae</taxon>
        <taxon>Rhizobium/Agrobacterium group</taxon>
        <taxon>Agrobacterium</taxon>
    </lineage>
</organism>
<sequence length="56" mass="6199">MDIPSHLNWTLTAVEETHHFAGPNCRIHNLAAATPAGETRAVVNYRDGPRQTFNAK</sequence>
<name>A0AAE4WGH1_AGRVI</name>
<reference evidence="1 2" key="1">
    <citation type="submission" date="2019-12" db="EMBL/GenBank/DDBJ databases">
        <title>Whole-genome sequencing of Allorhizobium vitis.</title>
        <authorList>
            <person name="Gan H.M."/>
            <person name="Szegedi E."/>
            <person name="Burr T."/>
            <person name="Savka M.A."/>
        </authorList>
    </citation>
    <scope>NUCLEOTIDE SEQUENCE [LARGE SCALE GENOMIC DNA]</scope>
    <source>
        <strain evidence="1 2">CG989</strain>
    </source>
</reference>
<protein>
    <submittedName>
        <fullName evidence="1">Uncharacterized protein</fullName>
    </submittedName>
</protein>
<accession>A0AAE4WGH1</accession>
<evidence type="ECO:0000313" key="1">
    <source>
        <dbReference type="EMBL" id="MUZ60671.1"/>
    </source>
</evidence>
<dbReference type="Proteomes" id="UP000436692">
    <property type="component" value="Unassembled WGS sequence"/>
</dbReference>
<gene>
    <name evidence="1" type="ORF">GOZ95_24910</name>
</gene>
<proteinExistence type="predicted"/>
<dbReference type="RefSeq" id="WP_156551321.1">
    <property type="nucleotide sequence ID" value="NZ_JABAEJ010000019.1"/>
</dbReference>
<dbReference type="EMBL" id="WPHM01000019">
    <property type="protein sequence ID" value="MUZ60671.1"/>
    <property type="molecule type" value="Genomic_DNA"/>
</dbReference>
<comment type="caution">
    <text evidence="1">The sequence shown here is derived from an EMBL/GenBank/DDBJ whole genome shotgun (WGS) entry which is preliminary data.</text>
</comment>